<protein>
    <submittedName>
        <fullName evidence="2">Uncharacterized protein</fullName>
    </submittedName>
</protein>
<reference evidence="3" key="1">
    <citation type="submission" date="2006-01" db="EMBL/GenBank/DDBJ databases">
        <title>Complete sequence of Novosphingobium aromaticivorans DSM 12444.</title>
        <authorList>
            <consortium name="US DOE Joint Genome Institute"/>
            <person name="Copeland A."/>
            <person name="Lucas S."/>
            <person name="Lapidus A."/>
            <person name="Barry K."/>
            <person name="Detter J.C."/>
            <person name="Glavina T."/>
            <person name="Hammon N."/>
            <person name="Israni S."/>
            <person name="Pitluck S."/>
            <person name="Chain P."/>
            <person name="Malfatti S."/>
            <person name="Shin M."/>
            <person name="Vergez L."/>
            <person name="Schmutz J."/>
            <person name="Larimer F."/>
            <person name="Land M."/>
            <person name="Kyrpides N."/>
            <person name="Ivanova N."/>
            <person name="Fredrickson J."/>
            <person name="Balkwill D."/>
            <person name="Romine M.F."/>
            <person name="Richardson P."/>
        </authorList>
    </citation>
    <scope>NUCLEOTIDE SEQUENCE [LARGE SCALE GENOMIC DNA]</scope>
    <source>
        <strain evidence="3">ATCC 700278 / DSM 12444 / CCUG 56034 / CIP 105152 / NBRC 16084 / F199</strain>
    </source>
</reference>
<evidence type="ECO:0000313" key="3">
    <source>
        <dbReference type="Proteomes" id="UP000009134"/>
    </source>
</evidence>
<feature type="compositionally biased region" description="Polar residues" evidence="1">
    <location>
        <begin position="13"/>
        <end position="22"/>
    </location>
</feature>
<dbReference type="STRING" id="279238.Saro_0993"/>
<sequence>MPCSSPIRETRGRSSSPLTRASTARKKPAAWAGASMTKPGHAVAPGAREGVDRPRRRQQEIASGSVERLSVEREVDRAFNDEIALVPVVVVWRRASTKRQVIDHDREPAVGIFLLADEADPGTEHLQGGCIRCANVEDGAFDHSIH</sequence>
<accession>Q2G9N5</accession>
<gene>
    <name evidence="2" type="ordered locus">Saro_0993</name>
</gene>
<evidence type="ECO:0000313" key="2">
    <source>
        <dbReference type="EMBL" id="ABD25438.1"/>
    </source>
</evidence>
<dbReference type="AlphaFoldDB" id="Q2G9N5"/>
<organism evidence="2 3">
    <name type="scientific">Novosphingobium aromaticivorans (strain ATCC 700278 / DSM 12444 / CCUG 56034 / CIP 105152 / NBRC 16084 / F199)</name>
    <dbReference type="NCBI Taxonomy" id="279238"/>
    <lineage>
        <taxon>Bacteria</taxon>
        <taxon>Pseudomonadati</taxon>
        <taxon>Pseudomonadota</taxon>
        <taxon>Alphaproteobacteria</taxon>
        <taxon>Sphingomonadales</taxon>
        <taxon>Sphingomonadaceae</taxon>
        <taxon>Novosphingobium</taxon>
    </lineage>
</organism>
<feature type="compositionally biased region" description="Basic and acidic residues" evidence="1">
    <location>
        <begin position="49"/>
        <end position="59"/>
    </location>
</feature>
<proteinExistence type="predicted"/>
<dbReference type="KEGG" id="nar:Saro_0993"/>
<keyword evidence="3" id="KW-1185">Reference proteome</keyword>
<feature type="region of interest" description="Disordered" evidence="1">
    <location>
        <begin position="1"/>
        <end position="64"/>
    </location>
</feature>
<name>Q2G9N5_NOVAD</name>
<dbReference type="Proteomes" id="UP000009134">
    <property type="component" value="Chromosome"/>
</dbReference>
<evidence type="ECO:0000256" key="1">
    <source>
        <dbReference type="SAM" id="MobiDB-lite"/>
    </source>
</evidence>
<dbReference type="EMBL" id="CP000248">
    <property type="protein sequence ID" value="ABD25438.1"/>
    <property type="molecule type" value="Genomic_DNA"/>
</dbReference>
<dbReference type="HOGENOM" id="CLU_1775533_0_0_5"/>